<protein>
    <recommendedName>
        <fullName evidence="4 5">Small ribosomal subunit protein uS9</fullName>
    </recommendedName>
</protein>
<dbReference type="AlphaFoldDB" id="A0A6N4R374"/>
<dbReference type="InterPro" id="IPR000754">
    <property type="entry name" value="Ribosomal_uS9"/>
</dbReference>
<dbReference type="PANTHER" id="PTHR21569">
    <property type="entry name" value="RIBOSOMAL PROTEIN S9"/>
    <property type="match status" value="1"/>
</dbReference>
<dbReference type="FunFam" id="3.30.230.10:FF:000001">
    <property type="entry name" value="30S ribosomal protein S9"/>
    <property type="match status" value="1"/>
</dbReference>
<sequence>MSIAANIKAANQKAGKFYATGKRKTSVARVWLTKGTGTITINGRTLEDYFGRPVLQMITNQPFFAIDMAGKFNIVARCNGGGLSGQAGALRHGIAKALNDYDAANRPALKKLGYLTRDSRVVESKKYGKHKARRSTQFSKR</sequence>
<dbReference type="InterPro" id="IPR014721">
    <property type="entry name" value="Ribsml_uS5_D2-typ_fold_subgr"/>
</dbReference>
<accession>A0A6N4R374</accession>
<dbReference type="NCBIfam" id="NF001099">
    <property type="entry name" value="PRK00132.1"/>
    <property type="match status" value="1"/>
</dbReference>
<evidence type="ECO:0000256" key="5">
    <source>
        <dbReference type="HAMAP-Rule" id="MF_00532"/>
    </source>
</evidence>
<evidence type="ECO:0000313" key="7">
    <source>
        <dbReference type="EMBL" id="TKW61466.1"/>
    </source>
</evidence>
<name>A0A6N4R374_BLAVI</name>
<gene>
    <name evidence="5 7" type="primary">rpsI</name>
    <name evidence="7" type="ORF">DI628_02265</name>
</gene>
<organism evidence="7 8">
    <name type="scientific">Blastochloris viridis</name>
    <name type="common">Rhodopseudomonas viridis</name>
    <dbReference type="NCBI Taxonomy" id="1079"/>
    <lineage>
        <taxon>Bacteria</taxon>
        <taxon>Pseudomonadati</taxon>
        <taxon>Pseudomonadota</taxon>
        <taxon>Alphaproteobacteria</taxon>
        <taxon>Hyphomicrobiales</taxon>
        <taxon>Blastochloridaceae</taxon>
        <taxon>Blastochloris</taxon>
    </lineage>
</organism>
<evidence type="ECO:0000313" key="8">
    <source>
        <dbReference type="Proteomes" id="UP000320948"/>
    </source>
</evidence>
<dbReference type="EMBL" id="VAFM01000001">
    <property type="protein sequence ID" value="TKW61466.1"/>
    <property type="molecule type" value="Genomic_DNA"/>
</dbReference>
<dbReference type="InterPro" id="IPR023035">
    <property type="entry name" value="Ribosomal_uS9_bac/plastid"/>
</dbReference>
<dbReference type="HAMAP" id="MF_00532_B">
    <property type="entry name" value="Ribosomal_uS9_B"/>
    <property type="match status" value="1"/>
</dbReference>
<dbReference type="GO" id="GO:0022627">
    <property type="term" value="C:cytosolic small ribosomal subunit"/>
    <property type="evidence" value="ECO:0007669"/>
    <property type="project" value="TreeGrafter"/>
</dbReference>
<evidence type="ECO:0000256" key="3">
    <source>
        <dbReference type="ARBA" id="ARBA00023274"/>
    </source>
</evidence>
<proteinExistence type="inferred from homology"/>
<comment type="similarity">
    <text evidence="1 5 6">Belongs to the universal ribosomal protein uS9 family.</text>
</comment>
<dbReference type="InterPro" id="IPR020568">
    <property type="entry name" value="Ribosomal_Su5_D2-typ_SF"/>
</dbReference>
<dbReference type="GO" id="GO:0006412">
    <property type="term" value="P:translation"/>
    <property type="evidence" value="ECO:0007669"/>
    <property type="project" value="UniProtKB-UniRule"/>
</dbReference>
<dbReference type="Gene3D" id="3.30.230.10">
    <property type="match status" value="1"/>
</dbReference>
<evidence type="ECO:0000256" key="1">
    <source>
        <dbReference type="ARBA" id="ARBA00005251"/>
    </source>
</evidence>
<dbReference type="GO" id="GO:0003735">
    <property type="term" value="F:structural constituent of ribosome"/>
    <property type="evidence" value="ECO:0007669"/>
    <property type="project" value="InterPro"/>
</dbReference>
<evidence type="ECO:0000256" key="6">
    <source>
        <dbReference type="RuleBase" id="RU003815"/>
    </source>
</evidence>
<dbReference type="PROSITE" id="PS00360">
    <property type="entry name" value="RIBOSOMAL_S9"/>
    <property type="match status" value="1"/>
</dbReference>
<keyword evidence="2 5" id="KW-0689">Ribosomal protein</keyword>
<dbReference type="Pfam" id="PF00380">
    <property type="entry name" value="Ribosomal_S9"/>
    <property type="match status" value="1"/>
</dbReference>
<dbReference type="InterPro" id="IPR020574">
    <property type="entry name" value="Ribosomal_uS9_CS"/>
</dbReference>
<keyword evidence="3 5" id="KW-0687">Ribonucleoprotein</keyword>
<comment type="caution">
    <text evidence="7">The sequence shown here is derived from an EMBL/GenBank/DDBJ whole genome shotgun (WGS) entry which is preliminary data.</text>
</comment>
<dbReference type="SUPFAM" id="SSF54211">
    <property type="entry name" value="Ribosomal protein S5 domain 2-like"/>
    <property type="match status" value="1"/>
</dbReference>
<reference evidence="7 8" key="1">
    <citation type="journal article" date="2017" name="Nat. Commun.">
        <title>In situ click chemistry generation of cyclooxygenase-2 inhibitors.</title>
        <authorList>
            <person name="Bhardwaj A."/>
            <person name="Kaur J."/>
            <person name="Wuest M."/>
            <person name="Wuest F."/>
        </authorList>
    </citation>
    <scope>NUCLEOTIDE SEQUENCE [LARGE SCALE GENOMIC DNA]</scope>
    <source>
        <strain evidence="7">S2_018_000_R2_106</strain>
    </source>
</reference>
<dbReference type="Proteomes" id="UP000320948">
    <property type="component" value="Unassembled WGS sequence"/>
</dbReference>
<evidence type="ECO:0000256" key="4">
    <source>
        <dbReference type="ARBA" id="ARBA00035259"/>
    </source>
</evidence>
<dbReference type="PANTHER" id="PTHR21569:SF1">
    <property type="entry name" value="SMALL RIBOSOMAL SUBUNIT PROTEIN US9M"/>
    <property type="match status" value="1"/>
</dbReference>
<evidence type="ECO:0000256" key="2">
    <source>
        <dbReference type="ARBA" id="ARBA00022980"/>
    </source>
</evidence>
<dbReference type="GO" id="GO:0003723">
    <property type="term" value="F:RNA binding"/>
    <property type="evidence" value="ECO:0007669"/>
    <property type="project" value="TreeGrafter"/>
</dbReference>